<organism evidence="2 3">
    <name type="scientific">Bacteroides fragilis str. 3998T(B)3</name>
    <dbReference type="NCBI Taxonomy" id="1339316"/>
    <lineage>
        <taxon>Bacteria</taxon>
        <taxon>Pseudomonadati</taxon>
        <taxon>Bacteroidota</taxon>
        <taxon>Bacteroidia</taxon>
        <taxon>Bacteroidales</taxon>
        <taxon>Bacteroidaceae</taxon>
        <taxon>Bacteroides</taxon>
    </lineage>
</organism>
<evidence type="ECO:0000259" key="1">
    <source>
        <dbReference type="Pfam" id="PF14134"/>
    </source>
</evidence>
<evidence type="ECO:0000313" key="3">
    <source>
        <dbReference type="Proteomes" id="UP000020773"/>
    </source>
</evidence>
<dbReference type="PATRIC" id="fig|1339316.3.peg.2538"/>
<evidence type="ECO:0000313" key="2">
    <source>
        <dbReference type="EMBL" id="EXY90672.1"/>
    </source>
</evidence>
<name>A0A015U719_BACFG</name>
<dbReference type="RefSeq" id="WP_005787470.1">
    <property type="nucleotide sequence ID" value="NZ_JGDB01000141.1"/>
</dbReference>
<dbReference type="InterPro" id="IPR025393">
    <property type="entry name" value="DUF4301"/>
</dbReference>
<dbReference type="GeneID" id="60367491"/>
<gene>
    <name evidence="2" type="ORF">M125_2649</name>
</gene>
<comment type="caution">
    <text evidence="2">The sequence shown here is derived from an EMBL/GenBank/DDBJ whole genome shotgun (WGS) entry which is preliminary data.</text>
</comment>
<protein>
    <recommendedName>
        <fullName evidence="1">DUF4301 domain-containing protein</fullName>
    </recommendedName>
</protein>
<dbReference type="SUPFAM" id="SSF53448">
    <property type="entry name" value="Nucleotide-diphospho-sugar transferases"/>
    <property type="match status" value="1"/>
</dbReference>
<dbReference type="EMBL" id="JGDB01000141">
    <property type="protein sequence ID" value="EXY90672.1"/>
    <property type="molecule type" value="Genomic_DNA"/>
</dbReference>
<reference evidence="2 3" key="1">
    <citation type="submission" date="2014-02" db="EMBL/GenBank/DDBJ databases">
        <authorList>
            <person name="Sears C."/>
            <person name="Carroll K."/>
            <person name="Sack B.R."/>
            <person name="Qadri F."/>
            <person name="Myers L.L."/>
            <person name="Chung G.-T."/>
            <person name="Escheverria P."/>
            <person name="Fraser C.M."/>
            <person name="Sadzewicz L."/>
            <person name="Shefchek K.A."/>
            <person name="Tallon L."/>
            <person name="Das S.P."/>
            <person name="Daugherty S."/>
            <person name="Mongodin E.F."/>
        </authorList>
    </citation>
    <scope>NUCLEOTIDE SEQUENCE [LARGE SCALE GENOMIC DNA]</scope>
    <source>
        <strain evidence="3">3998T(B)3</strain>
    </source>
</reference>
<sequence>MITPEDKELLAKKGISEVQIAEQLACFQKGFPYLKLDAAASVEKGILAPDAEEQKAYLAAWDAYTNSDKTIVKFVPASGAASRMFKNLFEFLDADYTEPTTKFEQTFFESIEKFAFYDDLNTACVRTEGKDIPTLIAEGNYKAVVSGLLNVAGLNYGALPKGLLKFHKYEEGSRTPLEEHLAEGAMYAAGKSGKVNVHFTVSTEHRELFKSLVTEKVDAFAKRYGVDYNITFSEQKPSTDTIAADMENQPFRDNGKLLFRPGGHGALIENLNDLDADVIFIKNIDNVVPDKLKGDTVLYKKLIAGVLVSLQKQAFQYLELLDSGRYTHEQVMDILQFVQKKLFCKNPETKDLEDAELVIYLKNKLNRPMRVCGMVKNVGEPGGGPFLAYNSDGTISLQILESSQIDMNNPEAKEMFEKGTHFNPVDLVCAVRDYKGHKFDLAKYVDKATGFISYKSKSGKDLKALELPGLWNGAMSDWSTVFVEVPLSTFNPVKTVNDLLREQHQ</sequence>
<feature type="domain" description="DUF4301" evidence="1">
    <location>
        <begin position="5"/>
        <end position="505"/>
    </location>
</feature>
<accession>A0A015U719</accession>
<dbReference type="InterPro" id="IPR029044">
    <property type="entry name" value="Nucleotide-diphossugar_trans"/>
</dbReference>
<dbReference type="Proteomes" id="UP000020773">
    <property type="component" value="Unassembled WGS sequence"/>
</dbReference>
<dbReference type="Pfam" id="PF14134">
    <property type="entry name" value="DUF4301"/>
    <property type="match status" value="1"/>
</dbReference>
<dbReference type="AlphaFoldDB" id="A0A015U719"/>
<proteinExistence type="predicted"/>